<proteinExistence type="predicted"/>
<protein>
    <submittedName>
        <fullName evidence="2">Uncharacterized protein</fullName>
    </submittedName>
</protein>
<dbReference type="EMBL" id="PEZG01000080">
    <property type="protein sequence ID" value="PIS15433.1"/>
    <property type="molecule type" value="Genomic_DNA"/>
</dbReference>
<name>A0A2H0WS15_9BACT</name>
<accession>A0A2H0WS15</accession>
<sequence length="88" mass="10754">MQKAYKNVCCRCGKERIVKRVWKERIGNSVVENTETVCPDKECQKIVDRDLKKQKNKRLQMEKRKEESLRKRKKKPNTLPLKRKYRYN</sequence>
<comment type="caution">
    <text evidence="2">The sequence shown here is derived from an EMBL/GenBank/DDBJ whole genome shotgun (WGS) entry which is preliminary data.</text>
</comment>
<gene>
    <name evidence="2" type="ORF">COT62_03720</name>
</gene>
<organism evidence="2 3">
    <name type="scientific">Candidatus Roizmanbacteria bacterium CG09_land_8_20_14_0_10_41_9</name>
    <dbReference type="NCBI Taxonomy" id="1974850"/>
    <lineage>
        <taxon>Bacteria</taxon>
        <taxon>Candidatus Roizmaniibacteriota</taxon>
    </lineage>
</organism>
<dbReference type="Proteomes" id="UP000231198">
    <property type="component" value="Unassembled WGS sequence"/>
</dbReference>
<evidence type="ECO:0000313" key="2">
    <source>
        <dbReference type="EMBL" id="PIS15433.1"/>
    </source>
</evidence>
<evidence type="ECO:0000256" key="1">
    <source>
        <dbReference type="SAM" id="MobiDB-lite"/>
    </source>
</evidence>
<feature type="compositionally biased region" description="Basic and acidic residues" evidence="1">
    <location>
        <begin position="54"/>
        <end position="69"/>
    </location>
</feature>
<feature type="compositionally biased region" description="Basic residues" evidence="1">
    <location>
        <begin position="70"/>
        <end position="88"/>
    </location>
</feature>
<reference evidence="3" key="1">
    <citation type="submission" date="2017-09" db="EMBL/GenBank/DDBJ databases">
        <title>Depth-based differentiation of microbial function through sediment-hosted aquifers and enrichment of novel symbionts in the deep terrestrial subsurface.</title>
        <authorList>
            <person name="Probst A.J."/>
            <person name="Ladd B."/>
            <person name="Jarett J.K."/>
            <person name="Geller-Mcgrath D.E."/>
            <person name="Sieber C.M.K."/>
            <person name="Emerson J.B."/>
            <person name="Anantharaman K."/>
            <person name="Thomas B.C."/>
            <person name="Malmstrom R."/>
            <person name="Stieglmeier M."/>
            <person name="Klingl A."/>
            <person name="Woyke T."/>
            <person name="Ryan C.M."/>
            <person name="Banfield J.F."/>
        </authorList>
    </citation>
    <scope>NUCLEOTIDE SEQUENCE [LARGE SCALE GENOMIC DNA]</scope>
</reference>
<feature type="region of interest" description="Disordered" evidence="1">
    <location>
        <begin position="54"/>
        <end position="88"/>
    </location>
</feature>
<evidence type="ECO:0000313" key="3">
    <source>
        <dbReference type="Proteomes" id="UP000231198"/>
    </source>
</evidence>
<dbReference type="AlphaFoldDB" id="A0A2H0WS15"/>